<dbReference type="PaxDb" id="65489-OBART03G11160.1"/>
<protein>
    <submittedName>
        <fullName evidence="1">Uncharacterized protein</fullName>
    </submittedName>
</protein>
<reference evidence="1" key="1">
    <citation type="journal article" date="2009" name="Rice">
        <title>De Novo Next Generation Sequencing of Plant Genomes.</title>
        <authorList>
            <person name="Rounsley S."/>
            <person name="Marri P.R."/>
            <person name="Yu Y."/>
            <person name="He R."/>
            <person name="Sisneros N."/>
            <person name="Goicoechea J.L."/>
            <person name="Lee S.J."/>
            <person name="Angelova A."/>
            <person name="Kudrna D."/>
            <person name="Luo M."/>
            <person name="Affourtit J."/>
            <person name="Desany B."/>
            <person name="Knight J."/>
            <person name="Niazi F."/>
            <person name="Egholm M."/>
            <person name="Wing R.A."/>
        </authorList>
    </citation>
    <scope>NUCLEOTIDE SEQUENCE [LARGE SCALE GENOMIC DNA]</scope>
    <source>
        <strain evidence="1">cv. IRGC 105608</strain>
    </source>
</reference>
<dbReference type="HOGENOM" id="CLU_2124939_0_0_1"/>
<sequence>MLDDDVIAYDIASVKPLVLQQSRHAEAHLRCPQFREIAVAVEVLHNLTHARPCTSQWMRAKQAKLEHKLNLLLGIAISEPWINFEHPIDKHHRSFLLNRPTPTCNLEKECAKCEYICIWCSFGAVSKLRS</sequence>
<name>A0A0D3FGF0_9ORYZ</name>
<proteinExistence type="predicted"/>
<reference evidence="1" key="2">
    <citation type="submission" date="2015-03" db="UniProtKB">
        <authorList>
            <consortium name="EnsemblPlants"/>
        </authorList>
    </citation>
    <scope>IDENTIFICATION</scope>
</reference>
<organism evidence="1">
    <name type="scientific">Oryza barthii</name>
    <dbReference type="NCBI Taxonomy" id="65489"/>
    <lineage>
        <taxon>Eukaryota</taxon>
        <taxon>Viridiplantae</taxon>
        <taxon>Streptophyta</taxon>
        <taxon>Embryophyta</taxon>
        <taxon>Tracheophyta</taxon>
        <taxon>Spermatophyta</taxon>
        <taxon>Magnoliopsida</taxon>
        <taxon>Liliopsida</taxon>
        <taxon>Poales</taxon>
        <taxon>Poaceae</taxon>
        <taxon>BOP clade</taxon>
        <taxon>Oryzoideae</taxon>
        <taxon>Oryzeae</taxon>
        <taxon>Oryzinae</taxon>
        <taxon>Oryza</taxon>
    </lineage>
</organism>
<accession>A0A0D3FGF0</accession>
<dbReference type="EnsemblPlants" id="OBART03G11160.1">
    <property type="protein sequence ID" value="OBART03G11160.1"/>
    <property type="gene ID" value="OBART03G11160"/>
</dbReference>
<dbReference type="Gramene" id="OBART03G11160.1">
    <property type="protein sequence ID" value="OBART03G11160.1"/>
    <property type="gene ID" value="OBART03G11160"/>
</dbReference>
<dbReference type="Proteomes" id="UP000026960">
    <property type="component" value="Chromosome 3"/>
</dbReference>
<evidence type="ECO:0000313" key="2">
    <source>
        <dbReference type="Proteomes" id="UP000026960"/>
    </source>
</evidence>
<evidence type="ECO:0000313" key="1">
    <source>
        <dbReference type="EnsemblPlants" id="OBART03G11160.1"/>
    </source>
</evidence>
<keyword evidence="2" id="KW-1185">Reference proteome</keyword>
<dbReference type="AlphaFoldDB" id="A0A0D3FGF0"/>